<keyword evidence="2" id="KW-1185">Reference proteome</keyword>
<comment type="caution">
    <text evidence="1">The sequence shown here is derived from an EMBL/GenBank/DDBJ whole genome shotgun (WGS) entry which is preliminary data.</text>
</comment>
<dbReference type="EMBL" id="JAFNEN010000115">
    <property type="protein sequence ID" value="KAG8193759.1"/>
    <property type="molecule type" value="Genomic_DNA"/>
</dbReference>
<gene>
    <name evidence="1" type="ORF">JTE90_005055</name>
</gene>
<reference evidence="1 2" key="1">
    <citation type="journal article" date="2022" name="Nat. Ecol. Evol.">
        <title>A masculinizing supergene underlies an exaggerated male reproductive morph in a spider.</title>
        <authorList>
            <person name="Hendrickx F."/>
            <person name="De Corte Z."/>
            <person name="Sonet G."/>
            <person name="Van Belleghem S.M."/>
            <person name="Kostlbacher S."/>
            <person name="Vangestel C."/>
        </authorList>
    </citation>
    <scope>NUCLEOTIDE SEQUENCE [LARGE SCALE GENOMIC DNA]</scope>
    <source>
        <strain evidence="1">W744_W776</strain>
    </source>
</reference>
<dbReference type="Proteomes" id="UP000827092">
    <property type="component" value="Unassembled WGS sequence"/>
</dbReference>
<evidence type="ECO:0000313" key="1">
    <source>
        <dbReference type="EMBL" id="KAG8193759.1"/>
    </source>
</evidence>
<evidence type="ECO:0000313" key="2">
    <source>
        <dbReference type="Proteomes" id="UP000827092"/>
    </source>
</evidence>
<accession>A0AAV6VAY1</accession>
<dbReference type="AlphaFoldDB" id="A0AAV6VAY1"/>
<proteinExistence type="predicted"/>
<name>A0AAV6VAY1_9ARAC</name>
<protein>
    <submittedName>
        <fullName evidence="1">Uncharacterized protein</fullName>
    </submittedName>
</protein>
<organism evidence="1 2">
    <name type="scientific">Oedothorax gibbosus</name>
    <dbReference type="NCBI Taxonomy" id="931172"/>
    <lineage>
        <taxon>Eukaryota</taxon>
        <taxon>Metazoa</taxon>
        <taxon>Ecdysozoa</taxon>
        <taxon>Arthropoda</taxon>
        <taxon>Chelicerata</taxon>
        <taxon>Arachnida</taxon>
        <taxon>Araneae</taxon>
        <taxon>Araneomorphae</taxon>
        <taxon>Entelegynae</taxon>
        <taxon>Araneoidea</taxon>
        <taxon>Linyphiidae</taxon>
        <taxon>Erigoninae</taxon>
        <taxon>Oedothorax</taxon>
    </lineage>
</organism>
<sequence>MEVWIAPTFRCHLARSRVLGPWRIRHLGFRPACSRINNFIALGSCLHHDDGSISHVYPNYHKTSLWCHKMVANVGNSVIYSSKSILTSAKSD</sequence>